<dbReference type="InterPro" id="IPR045061">
    <property type="entry name" value="FtsZ/CetZ"/>
</dbReference>
<evidence type="ECO:0000259" key="4">
    <source>
        <dbReference type="SMART" id="SM00864"/>
    </source>
</evidence>
<accession>A0ABX3CMU9</accession>
<gene>
    <name evidence="5" type="ORF">BBV17_25595</name>
</gene>
<dbReference type="EMBL" id="MBRJ01000041">
    <property type="protein sequence ID" value="OHX44601.1"/>
    <property type="molecule type" value="Genomic_DNA"/>
</dbReference>
<feature type="compositionally biased region" description="Basic and acidic residues" evidence="3">
    <location>
        <begin position="423"/>
        <end position="441"/>
    </location>
</feature>
<dbReference type="Proteomes" id="UP000180194">
    <property type="component" value="Unassembled WGS sequence"/>
</dbReference>
<dbReference type="InterPro" id="IPR049364">
    <property type="entry name" value="TubZ_C"/>
</dbReference>
<evidence type="ECO:0000313" key="5">
    <source>
        <dbReference type="EMBL" id="OHX44601.1"/>
    </source>
</evidence>
<evidence type="ECO:0000256" key="2">
    <source>
        <dbReference type="ARBA" id="ARBA00023134"/>
    </source>
</evidence>
<dbReference type="InterPro" id="IPR036525">
    <property type="entry name" value="Tubulin/FtsZ_GTPase_sf"/>
</dbReference>
<dbReference type="SUPFAM" id="SSF52490">
    <property type="entry name" value="Tubulin nucleotide-binding domain-like"/>
    <property type="match status" value="1"/>
</dbReference>
<keyword evidence="6" id="KW-1185">Reference proteome</keyword>
<dbReference type="Pfam" id="PF21493">
    <property type="entry name" value="TubZ_C"/>
    <property type="match status" value="1"/>
</dbReference>
<dbReference type="RefSeq" id="WP_009335575.1">
    <property type="nucleotide sequence ID" value="NZ_JAMAWK010000009.1"/>
</dbReference>
<reference evidence="5 6" key="1">
    <citation type="submission" date="2016-07" db="EMBL/GenBank/DDBJ databases">
        <title>Bacillus oceanisediminis whole genome.</title>
        <authorList>
            <person name="Pal Y."/>
            <person name="Verma A."/>
            <person name="Mual P."/>
            <person name="Srinivasan K."/>
        </authorList>
    </citation>
    <scope>NUCLEOTIDE SEQUENCE [LARGE SCALE GENOMIC DNA]</scope>
    <source>
        <strain evidence="5 6">Bhandara28</strain>
    </source>
</reference>
<dbReference type="PANTHER" id="PTHR30314">
    <property type="entry name" value="CELL DIVISION PROTEIN FTSZ-RELATED"/>
    <property type="match status" value="1"/>
</dbReference>
<evidence type="ECO:0000256" key="3">
    <source>
        <dbReference type="SAM" id="MobiDB-lite"/>
    </source>
</evidence>
<dbReference type="InterPro" id="IPR003008">
    <property type="entry name" value="Tubulin_FtsZ_GTPase"/>
</dbReference>
<dbReference type="PANTHER" id="PTHR30314:SF3">
    <property type="entry name" value="MITOCHONDRIAL DIVISION PROTEIN FSZA"/>
    <property type="match status" value="1"/>
</dbReference>
<feature type="domain" description="Tubulin/FtsZ GTPase" evidence="4">
    <location>
        <begin position="28"/>
        <end position="236"/>
    </location>
</feature>
<feature type="region of interest" description="Disordered" evidence="3">
    <location>
        <begin position="415"/>
        <end position="441"/>
    </location>
</feature>
<keyword evidence="1" id="KW-0547">Nucleotide-binding</keyword>
<name>A0ABX3CMU9_9BACI</name>
<organism evidence="5 6">
    <name type="scientific">Cytobacillus oceanisediminis</name>
    <dbReference type="NCBI Taxonomy" id="665099"/>
    <lineage>
        <taxon>Bacteria</taxon>
        <taxon>Bacillati</taxon>
        <taxon>Bacillota</taxon>
        <taxon>Bacilli</taxon>
        <taxon>Bacillales</taxon>
        <taxon>Bacillaceae</taxon>
        <taxon>Cytobacillus</taxon>
    </lineage>
</organism>
<keyword evidence="2" id="KW-0342">GTP-binding</keyword>
<dbReference type="SMART" id="SM00864">
    <property type="entry name" value="Tubulin"/>
    <property type="match status" value="1"/>
</dbReference>
<evidence type="ECO:0000313" key="6">
    <source>
        <dbReference type="Proteomes" id="UP000180194"/>
    </source>
</evidence>
<dbReference type="Pfam" id="PF00091">
    <property type="entry name" value="Tubulin"/>
    <property type="match status" value="1"/>
</dbReference>
<dbReference type="Gene3D" id="3.40.50.1440">
    <property type="entry name" value="Tubulin/FtsZ, GTPase domain"/>
    <property type="match status" value="1"/>
</dbReference>
<protein>
    <submittedName>
        <fullName evidence="5">Plasmid replication protein</fullName>
    </submittedName>
</protein>
<sequence length="441" mass="49065">MLNVAETGTTQGLQQQLLKDSEVDISLRFGFLGLGMGGSSIAAACADIEMGKKNLKYPYTSLLINTNKVDLDKVEAKNSLIKKMVIGNGKGAGRNLTVGEEIFKEHKDQILQAVNTQFEDSDFIWIVAGLGGGTGTGSIIQAAELLYRNGFQKKFGLILTLPRKTEGKTVLSNALERLQTITKLMSSALGSVIVVDNQKLYDYYTEFQSNASVSDYLKFSNQYVAETLHELNIVTASFKPYGEYHFDSSEFENLIKTPGILHLSKFSVPANTVDTEQSLTYVKKLEENIQTGVLSDGFRLDKASRLAISVVSNENIAKRIFNMQFNNAVEQKLKEISPIASERPVAQYQYEVKNKSEVYFYAVFAGLSLPSSIKELVAENKRLEELEDSLNDNEDDVLSALSGFSRSRKQEIIEEDPFSSLNDSREKQNDNEKDVDPFDLV</sequence>
<proteinExistence type="predicted"/>
<comment type="caution">
    <text evidence="5">The sequence shown here is derived from an EMBL/GenBank/DDBJ whole genome shotgun (WGS) entry which is preliminary data.</text>
</comment>
<evidence type="ECO:0000256" key="1">
    <source>
        <dbReference type="ARBA" id="ARBA00022741"/>
    </source>
</evidence>